<protein>
    <submittedName>
        <fullName evidence="2">Uncharacterized protein</fullName>
    </submittedName>
</protein>
<reference evidence="2" key="1">
    <citation type="submission" date="2022-11" db="UniProtKB">
        <authorList>
            <consortium name="WormBaseParasite"/>
        </authorList>
    </citation>
    <scope>IDENTIFICATION</scope>
</reference>
<sequence length="163" mass="18029">MIAMTPTIETITAVGMIATMVATITEITHAPPCRTNAKTAAIDPMPFSTHFVLILQEDSIKRVFCDTFLRNFASSDKVSYQYLIVRSKIYLTSAVGGTHSSTRYLDDPLAALEKDKKTPKFSYQYLTRAALPKAIQEASGHFLWASDEFDAALSQALNLSDKE</sequence>
<evidence type="ECO:0000313" key="1">
    <source>
        <dbReference type="Proteomes" id="UP000887565"/>
    </source>
</evidence>
<evidence type="ECO:0000313" key="2">
    <source>
        <dbReference type="WBParaSite" id="nRc.2.0.1.t14554-RA"/>
    </source>
</evidence>
<accession>A0A915IL04</accession>
<name>A0A915IL04_ROMCU</name>
<proteinExistence type="predicted"/>
<dbReference type="AlphaFoldDB" id="A0A915IL04"/>
<dbReference type="Proteomes" id="UP000887565">
    <property type="component" value="Unplaced"/>
</dbReference>
<keyword evidence="1" id="KW-1185">Reference proteome</keyword>
<dbReference type="WBParaSite" id="nRc.2.0.1.t14554-RA">
    <property type="protein sequence ID" value="nRc.2.0.1.t14554-RA"/>
    <property type="gene ID" value="nRc.2.0.1.g14554"/>
</dbReference>
<organism evidence="1 2">
    <name type="scientific">Romanomermis culicivorax</name>
    <name type="common">Nematode worm</name>
    <dbReference type="NCBI Taxonomy" id="13658"/>
    <lineage>
        <taxon>Eukaryota</taxon>
        <taxon>Metazoa</taxon>
        <taxon>Ecdysozoa</taxon>
        <taxon>Nematoda</taxon>
        <taxon>Enoplea</taxon>
        <taxon>Dorylaimia</taxon>
        <taxon>Mermithida</taxon>
        <taxon>Mermithoidea</taxon>
        <taxon>Mermithidae</taxon>
        <taxon>Romanomermis</taxon>
    </lineage>
</organism>